<name>A0A3B3CQ04_ORYME</name>
<feature type="signal peptide" evidence="2">
    <location>
        <begin position="1"/>
        <end position="21"/>
    </location>
</feature>
<feature type="chain" id="PRO_5017255807" description="FXYD domain-containing ion transport regulator" evidence="2">
    <location>
        <begin position="22"/>
        <end position="68"/>
    </location>
</feature>
<dbReference type="Ensembl" id="ENSOMET00000035778.1">
    <property type="protein sequence ID" value="ENSOMEP00000019661.1"/>
    <property type="gene ID" value="ENSOMEG00000021477.1"/>
</dbReference>
<evidence type="ECO:0000313" key="3">
    <source>
        <dbReference type="Ensembl" id="ENSOMEP00000019661.1"/>
    </source>
</evidence>
<feature type="transmembrane region" description="Helical" evidence="1">
    <location>
        <begin position="31"/>
        <end position="53"/>
    </location>
</feature>
<organism evidence="3 4">
    <name type="scientific">Oryzias melastigma</name>
    <name type="common">Marine medaka</name>
    <dbReference type="NCBI Taxonomy" id="30732"/>
    <lineage>
        <taxon>Eukaryota</taxon>
        <taxon>Metazoa</taxon>
        <taxon>Chordata</taxon>
        <taxon>Craniata</taxon>
        <taxon>Vertebrata</taxon>
        <taxon>Euteleostomi</taxon>
        <taxon>Actinopterygii</taxon>
        <taxon>Neopterygii</taxon>
        <taxon>Teleostei</taxon>
        <taxon>Neoteleostei</taxon>
        <taxon>Acanthomorphata</taxon>
        <taxon>Ovalentaria</taxon>
        <taxon>Atherinomorphae</taxon>
        <taxon>Beloniformes</taxon>
        <taxon>Adrianichthyidae</taxon>
        <taxon>Oryziinae</taxon>
        <taxon>Oryzias</taxon>
    </lineage>
</organism>
<keyword evidence="2" id="KW-0732">Signal</keyword>
<keyword evidence="1" id="KW-0812">Transmembrane</keyword>
<evidence type="ECO:0008006" key="5">
    <source>
        <dbReference type="Google" id="ProtNLM"/>
    </source>
</evidence>
<dbReference type="Proteomes" id="UP000261560">
    <property type="component" value="Unplaced"/>
</dbReference>
<keyword evidence="1" id="KW-0472">Membrane</keyword>
<keyword evidence="4" id="KW-1185">Reference proteome</keyword>
<evidence type="ECO:0000256" key="2">
    <source>
        <dbReference type="SAM" id="SignalP"/>
    </source>
</evidence>
<evidence type="ECO:0000256" key="1">
    <source>
        <dbReference type="SAM" id="Phobius"/>
    </source>
</evidence>
<keyword evidence="1" id="KW-1133">Transmembrane helix</keyword>
<evidence type="ECO:0000313" key="4">
    <source>
        <dbReference type="Proteomes" id="UP000261560"/>
    </source>
</evidence>
<protein>
    <recommendedName>
        <fullName evidence="5">FXYD domain-containing ion transport regulator</fullName>
    </recommendedName>
</protein>
<dbReference type="PaxDb" id="30732-ENSOMEP00000019661"/>
<proteinExistence type="predicted"/>
<sequence>QQNHKVFLVLARSCFFMQCRAAQRDSVYYEALRIGGLVIVCLLIVGAFVLIFCKCFNKRQKLTIYVDI</sequence>
<reference evidence="3" key="1">
    <citation type="submission" date="2025-08" db="UniProtKB">
        <authorList>
            <consortium name="Ensembl"/>
        </authorList>
    </citation>
    <scope>IDENTIFICATION</scope>
</reference>
<accession>A0A3B3CQ04</accession>
<dbReference type="AlphaFoldDB" id="A0A3B3CQ04"/>
<reference evidence="3" key="2">
    <citation type="submission" date="2025-09" db="UniProtKB">
        <authorList>
            <consortium name="Ensembl"/>
        </authorList>
    </citation>
    <scope>IDENTIFICATION</scope>
</reference>